<gene>
    <name evidence="12" type="ORF">VC35_04260</name>
</gene>
<dbReference type="PROSITE" id="PS50111">
    <property type="entry name" value="CHEMOTAXIS_TRANSDUC_2"/>
    <property type="match status" value="1"/>
</dbReference>
<dbReference type="Pfam" id="PF00015">
    <property type="entry name" value="MCPsignal"/>
    <property type="match status" value="1"/>
</dbReference>
<dbReference type="GO" id="GO:0007165">
    <property type="term" value="P:signal transduction"/>
    <property type="evidence" value="ECO:0007669"/>
    <property type="project" value="UniProtKB-KW"/>
</dbReference>
<keyword evidence="4 10" id="KW-0812">Transmembrane</keyword>
<dbReference type="PATRIC" id="fig|294.132.peg.5197"/>
<evidence type="ECO:0000256" key="10">
    <source>
        <dbReference type="SAM" id="Phobius"/>
    </source>
</evidence>
<name>A0A0F4U0M4_PSEFL</name>
<keyword evidence="2" id="KW-1003">Cell membrane</keyword>
<organism evidence="12 13">
    <name type="scientific">Pseudomonas fluorescens</name>
    <dbReference type="NCBI Taxonomy" id="294"/>
    <lineage>
        <taxon>Bacteria</taxon>
        <taxon>Pseudomonadati</taxon>
        <taxon>Pseudomonadota</taxon>
        <taxon>Gammaproteobacteria</taxon>
        <taxon>Pseudomonadales</taxon>
        <taxon>Pseudomonadaceae</taxon>
        <taxon>Pseudomonas</taxon>
    </lineage>
</organism>
<feature type="domain" description="Methyl-accepting transducer" evidence="11">
    <location>
        <begin position="226"/>
        <end position="462"/>
    </location>
</feature>
<dbReference type="InterPro" id="IPR004089">
    <property type="entry name" value="MCPsignal_dom"/>
</dbReference>
<sequence length="498" mass="54272">MPFPPRFLDHYRKADRIMLGLIWLMFAFAIGLAFWHDTFKQALLVGGGTSVLLTLLYRAIGGSRLMRCLLGVGLMVMAALHINQAEGVIESHFGIFALLAVLTFYRDWLPILVAAVTIALHHVVFHALQHQGFPVFVMAHHGGWTMVFVHAFYVVMETVALLYLAVHSQADAVESQDMLDKMLATTSQFTVGTGQGDKARVHVSLAQRFDQFLGQITALVDGVVHDSQGLGQLGQELAKASNTLEKGAKHQLTEIAQMTGSMQRMGDAMEHIVVHVEHAVEHAGQASVQITRGQESVNRARQEITQLASRLEGTNQTVQVLAGQAQQISTVLEVISSIADQTNLLALNAAIEAARAGEQGRGFAVVADEVRSLAQRTAVSTKEIRTIIEALQQGSRKAVEAMQDSREGVERCVEDSQLAVAMLQAVGSDILHIDELNGRIVTTTREQSSASFEIVGRLQSVQSIAQNTADDVETLALSSRRLPPIATRLDALGRTFHQ</sequence>
<evidence type="ECO:0000256" key="6">
    <source>
        <dbReference type="ARBA" id="ARBA00023136"/>
    </source>
</evidence>
<feature type="transmembrane region" description="Helical" evidence="10">
    <location>
        <begin position="65"/>
        <end position="82"/>
    </location>
</feature>
<dbReference type="Gene3D" id="1.10.287.950">
    <property type="entry name" value="Methyl-accepting chemotaxis protein"/>
    <property type="match status" value="1"/>
</dbReference>
<evidence type="ECO:0000256" key="3">
    <source>
        <dbReference type="ARBA" id="ARBA00022481"/>
    </source>
</evidence>
<keyword evidence="6 10" id="KW-0472">Membrane</keyword>
<evidence type="ECO:0000256" key="8">
    <source>
        <dbReference type="ARBA" id="ARBA00029447"/>
    </source>
</evidence>
<feature type="transmembrane region" description="Helical" evidence="10">
    <location>
        <begin position="17"/>
        <end position="36"/>
    </location>
</feature>
<comment type="caution">
    <text evidence="12">The sequence shown here is derived from an EMBL/GenBank/DDBJ whole genome shotgun (WGS) entry which is preliminary data.</text>
</comment>
<evidence type="ECO:0000256" key="2">
    <source>
        <dbReference type="ARBA" id="ARBA00022475"/>
    </source>
</evidence>
<evidence type="ECO:0000256" key="9">
    <source>
        <dbReference type="PROSITE-ProRule" id="PRU00284"/>
    </source>
</evidence>
<reference evidence="12 13" key="1">
    <citation type="submission" date="2015-03" db="EMBL/GenBank/DDBJ databases">
        <title>Comparative genomics of Pseudomonas insights into diversity of traits involved in vanlence and defense.</title>
        <authorList>
            <person name="Qin Y."/>
        </authorList>
    </citation>
    <scope>NUCLEOTIDE SEQUENCE [LARGE SCALE GENOMIC DNA]</scope>
    <source>
        <strain evidence="12 13">C8</strain>
    </source>
</reference>
<feature type="transmembrane region" description="Helical" evidence="10">
    <location>
        <begin position="42"/>
        <end position="60"/>
    </location>
</feature>
<accession>A0A0F4U0M4</accession>
<dbReference type="GO" id="GO:0006935">
    <property type="term" value="P:chemotaxis"/>
    <property type="evidence" value="ECO:0007669"/>
    <property type="project" value="UniProtKB-ARBA"/>
</dbReference>
<evidence type="ECO:0000313" key="13">
    <source>
        <dbReference type="Proteomes" id="UP000033588"/>
    </source>
</evidence>
<dbReference type="CDD" id="cd11386">
    <property type="entry name" value="MCP_signal"/>
    <property type="match status" value="1"/>
</dbReference>
<evidence type="ECO:0000256" key="1">
    <source>
        <dbReference type="ARBA" id="ARBA00004651"/>
    </source>
</evidence>
<evidence type="ECO:0000256" key="7">
    <source>
        <dbReference type="ARBA" id="ARBA00023224"/>
    </source>
</evidence>
<protein>
    <submittedName>
        <fullName evidence="12">Chemotaxis protein</fullName>
    </submittedName>
</protein>
<dbReference type="RefSeq" id="WP_046037965.1">
    <property type="nucleotide sequence ID" value="NZ_LACC01000005.1"/>
</dbReference>
<proteinExistence type="inferred from homology"/>
<evidence type="ECO:0000256" key="4">
    <source>
        <dbReference type="ARBA" id="ARBA00022692"/>
    </source>
</evidence>
<keyword evidence="7 9" id="KW-0807">Transducer</keyword>
<comment type="similarity">
    <text evidence="8">Belongs to the methyl-accepting chemotaxis (MCP) protein family.</text>
</comment>
<evidence type="ECO:0000256" key="5">
    <source>
        <dbReference type="ARBA" id="ARBA00022989"/>
    </source>
</evidence>
<dbReference type="OrthoDB" id="2489132at2"/>
<dbReference type="SUPFAM" id="SSF58104">
    <property type="entry name" value="Methyl-accepting chemotaxis protein (MCP) signaling domain"/>
    <property type="match status" value="1"/>
</dbReference>
<dbReference type="SMART" id="SM00283">
    <property type="entry name" value="MA"/>
    <property type="match status" value="1"/>
</dbReference>
<dbReference type="EMBL" id="LACC01000005">
    <property type="protein sequence ID" value="KJZ49914.1"/>
    <property type="molecule type" value="Genomic_DNA"/>
</dbReference>
<dbReference type="GO" id="GO:0005886">
    <property type="term" value="C:plasma membrane"/>
    <property type="evidence" value="ECO:0007669"/>
    <property type="project" value="UniProtKB-SubCell"/>
</dbReference>
<evidence type="ECO:0000259" key="11">
    <source>
        <dbReference type="PROSITE" id="PS50111"/>
    </source>
</evidence>
<dbReference type="PANTHER" id="PTHR32089">
    <property type="entry name" value="METHYL-ACCEPTING CHEMOTAXIS PROTEIN MCPB"/>
    <property type="match status" value="1"/>
</dbReference>
<dbReference type="PANTHER" id="PTHR32089:SF112">
    <property type="entry name" value="LYSOZYME-LIKE PROTEIN-RELATED"/>
    <property type="match status" value="1"/>
</dbReference>
<keyword evidence="3" id="KW-0488">Methylation</keyword>
<keyword evidence="5 10" id="KW-1133">Transmembrane helix</keyword>
<feature type="transmembrane region" description="Helical" evidence="10">
    <location>
        <begin position="112"/>
        <end position="128"/>
    </location>
</feature>
<dbReference type="Proteomes" id="UP000033588">
    <property type="component" value="Unassembled WGS sequence"/>
</dbReference>
<dbReference type="FunFam" id="1.10.287.950:FF:000001">
    <property type="entry name" value="Methyl-accepting chemotaxis sensory transducer"/>
    <property type="match status" value="1"/>
</dbReference>
<dbReference type="AlphaFoldDB" id="A0A0F4U0M4"/>
<evidence type="ECO:0000313" key="12">
    <source>
        <dbReference type="EMBL" id="KJZ49914.1"/>
    </source>
</evidence>
<comment type="subcellular location">
    <subcellularLocation>
        <location evidence="1">Cell membrane</location>
        <topology evidence="1">Multi-pass membrane protein</topology>
    </subcellularLocation>
</comment>